<reference evidence="6" key="1">
    <citation type="submission" date="2021-01" db="EMBL/GenBank/DDBJ databases">
        <title>Whole genome shotgun sequence of Sphaerisporangium rufum NBRC 109079.</title>
        <authorList>
            <person name="Komaki H."/>
            <person name="Tamura T."/>
        </authorList>
    </citation>
    <scope>NUCLEOTIDE SEQUENCE</scope>
    <source>
        <strain evidence="6">NBRC 109079</strain>
    </source>
</reference>
<dbReference type="EMBL" id="BOOU01000032">
    <property type="protein sequence ID" value="GII77118.1"/>
    <property type="molecule type" value="Genomic_DNA"/>
</dbReference>
<dbReference type="Gene3D" id="1.10.10.10">
    <property type="entry name" value="Winged helix-like DNA-binding domain superfamily/Winged helix DNA-binding domain"/>
    <property type="match status" value="1"/>
</dbReference>
<dbReference type="FunFam" id="1.10.10.10:FF:000001">
    <property type="entry name" value="LysR family transcriptional regulator"/>
    <property type="match status" value="1"/>
</dbReference>
<protein>
    <recommendedName>
        <fullName evidence="5">HTH lysR-type domain-containing protein</fullName>
    </recommendedName>
</protein>
<dbReference type="GO" id="GO:0003677">
    <property type="term" value="F:DNA binding"/>
    <property type="evidence" value="ECO:0007669"/>
    <property type="project" value="UniProtKB-KW"/>
</dbReference>
<dbReference type="Proteomes" id="UP000655287">
    <property type="component" value="Unassembled WGS sequence"/>
</dbReference>
<keyword evidence="3" id="KW-0238">DNA-binding</keyword>
<proteinExistence type="inferred from homology"/>
<keyword evidence="7" id="KW-1185">Reference proteome</keyword>
<dbReference type="PANTHER" id="PTHR30346">
    <property type="entry name" value="TRANSCRIPTIONAL DUAL REGULATOR HCAR-RELATED"/>
    <property type="match status" value="1"/>
</dbReference>
<sequence>MPPVPPPPSLRDVACLVTVARRLSFSGAATDLGMSQPAVSQAVARLERSFGVRLFERTSREVRPTPAGRTLVPYAEALLRAAGDLSAEAARLARPPRPVIRLAYAPPVGALAAQAARRLARRTPAIDVELMAAGRRAAVAALAAGEVAVAILPAPFPIGPTTGARFHLTVGHLAVPSGDPLAGAPRVRPDRLARYAVIMPGERPPGGMWARLDALLPGGPRRVPGPELDDFAAALDLVAAGSGVLPVPGPVVASVRRTDVAFVPLDAGDLRLTYGVTWYPERVTPELMSLVGAVQEGLWTR</sequence>
<evidence type="ECO:0000313" key="6">
    <source>
        <dbReference type="EMBL" id="GII77118.1"/>
    </source>
</evidence>
<dbReference type="Gene3D" id="3.40.190.10">
    <property type="entry name" value="Periplasmic binding protein-like II"/>
    <property type="match status" value="2"/>
</dbReference>
<evidence type="ECO:0000256" key="3">
    <source>
        <dbReference type="ARBA" id="ARBA00023125"/>
    </source>
</evidence>
<dbReference type="InterPro" id="IPR036388">
    <property type="entry name" value="WH-like_DNA-bd_sf"/>
</dbReference>
<evidence type="ECO:0000256" key="1">
    <source>
        <dbReference type="ARBA" id="ARBA00009437"/>
    </source>
</evidence>
<accession>A0A919R0I6</accession>
<dbReference type="SUPFAM" id="SSF53850">
    <property type="entry name" value="Periplasmic binding protein-like II"/>
    <property type="match status" value="1"/>
</dbReference>
<dbReference type="SUPFAM" id="SSF46785">
    <property type="entry name" value="Winged helix' DNA-binding domain"/>
    <property type="match status" value="1"/>
</dbReference>
<dbReference type="Pfam" id="PF00126">
    <property type="entry name" value="HTH_1"/>
    <property type="match status" value="1"/>
</dbReference>
<dbReference type="Pfam" id="PF03466">
    <property type="entry name" value="LysR_substrate"/>
    <property type="match status" value="1"/>
</dbReference>
<dbReference type="PROSITE" id="PS50931">
    <property type="entry name" value="HTH_LYSR"/>
    <property type="match status" value="1"/>
</dbReference>
<dbReference type="PANTHER" id="PTHR30346:SF29">
    <property type="entry name" value="LYSR SUBSTRATE-BINDING"/>
    <property type="match status" value="1"/>
</dbReference>
<organism evidence="6 7">
    <name type="scientific">Sphaerisporangium rufum</name>
    <dbReference type="NCBI Taxonomy" id="1381558"/>
    <lineage>
        <taxon>Bacteria</taxon>
        <taxon>Bacillati</taxon>
        <taxon>Actinomycetota</taxon>
        <taxon>Actinomycetes</taxon>
        <taxon>Streptosporangiales</taxon>
        <taxon>Streptosporangiaceae</taxon>
        <taxon>Sphaerisporangium</taxon>
    </lineage>
</organism>
<dbReference type="InterPro" id="IPR036390">
    <property type="entry name" value="WH_DNA-bd_sf"/>
</dbReference>
<dbReference type="PRINTS" id="PR00039">
    <property type="entry name" value="HTHLYSR"/>
</dbReference>
<keyword evidence="2" id="KW-0805">Transcription regulation</keyword>
<evidence type="ECO:0000256" key="2">
    <source>
        <dbReference type="ARBA" id="ARBA00023015"/>
    </source>
</evidence>
<evidence type="ECO:0000313" key="7">
    <source>
        <dbReference type="Proteomes" id="UP000655287"/>
    </source>
</evidence>
<evidence type="ECO:0000256" key="4">
    <source>
        <dbReference type="ARBA" id="ARBA00023163"/>
    </source>
</evidence>
<dbReference type="InterPro" id="IPR005119">
    <property type="entry name" value="LysR_subst-bd"/>
</dbReference>
<comment type="caution">
    <text evidence="6">The sequence shown here is derived from an EMBL/GenBank/DDBJ whole genome shotgun (WGS) entry which is preliminary data.</text>
</comment>
<dbReference type="AlphaFoldDB" id="A0A919R0I6"/>
<dbReference type="GO" id="GO:0003700">
    <property type="term" value="F:DNA-binding transcription factor activity"/>
    <property type="evidence" value="ECO:0007669"/>
    <property type="project" value="InterPro"/>
</dbReference>
<dbReference type="GO" id="GO:0032993">
    <property type="term" value="C:protein-DNA complex"/>
    <property type="evidence" value="ECO:0007669"/>
    <property type="project" value="TreeGrafter"/>
</dbReference>
<dbReference type="CDD" id="cd05466">
    <property type="entry name" value="PBP2_LTTR_substrate"/>
    <property type="match status" value="1"/>
</dbReference>
<dbReference type="InterPro" id="IPR000847">
    <property type="entry name" value="LysR_HTH_N"/>
</dbReference>
<feature type="domain" description="HTH lysR-type" evidence="5">
    <location>
        <begin position="8"/>
        <end position="65"/>
    </location>
</feature>
<gene>
    <name evidence="6" type="ORF">Sru01_21000</name>
</gene>
<evidence type="ECO:0000259" key="5">
    <source>
        <dbReference type="PROSITE" id="PS50931"/>
    </source>
</evidence>
<comment type="similarity">
    <text evidence="1">Belongs to the LysR transcriptional regulatory family.</text>
</comment>
<name>A0A919R0I6_9ACTN</name>
<dbReference type="RefSeq" id="WP_203983866.1">
    <property type="nucleotide sequence ID" value="NZ_BOOU01000032.1"/>
</dbReference>
<keyword evidence="4" id="KW-0804">Transcription</keyword>